<organism evidence="4 5">
    <name type="scientific">Suillus subaureus</name>
    <dbReference type="NCBI Taxonomy" id="48587"/>
    <lineage>
        <taxon>Eukaryota</taxon>
        <taxon>Fungi</taxon>
        <taxon>Dikarya</taxon>
        <taxon>Basidiomycota</taxon>
        <taxon>Agaricomycotina</taxon>
        <taxon>Agaricomycetes</taxon>
        <taxon>Agaricomycetidae</taxon>
        <taxon>Boletales</taxon>
        <taxon>Suillineae</taxon>
        <taxon>Suillaceae</taxon>
        <taxon>Suillus</taxon>
    </lineage>
</organism>
<feature type="repeat" description="WD" evidence="3">
    <location>
        <begin position="36"/>
        <end position="77"/>
    </location>
</feature>
<keyword evidence="2" id="KW-0677">Repeat</keyword>
<dbReference type="RefSeq" id="XP_041190520.1">
    <property type="nucleotide sequence ID" value="XM_041343310.1"/>
</dbReference>
<evidence type="ECO:0000313" key="5">
    <source>
        <dbReference type="Proteomes" id="UP000807769"/>
    </source>
</evidence>
<protein>
    <submittedName>
        <fullName evidence="4">WD40-repeat-containing domain protein</fullName>
    </submittedName>
</protein>
<dbReference type="CDD" id="cd00200">
    <property type="entry name" value="WD40"/>
    <property type="match status" value="1"/>
</dbReference>
<gene>
    <name evidence="4" type="ORF">BJ212DRAFT_482406</name>
</gene>
<dbReference type="Proteomes" id="UP000807769">
    <property type="component" value="Unassembled WGS sequence"/>
</dbReference>
<evidence type="ECO:0000256" key="3">
    <source>
        <dbReference type="PROSITE-ProRule" id="PRU00221"/>
    </source>
</evidence>
<proteinExistence type="predicted"/>
<dbReference type="PROSITE" id="PS50082">
    <property type="entry name" value="WD_REPEATS_2"/>
    <property type="match status" value="4"/>
</dbReference>
<dbReference type="PRINTS" id="PR00320">
    <property type="entry name" value="GPROTEINBRPT"/>
</dbReference>
<evidence type="ECO:0000256" key="1">
    <source>
        <dbReference type="ARBA" id="ARBA00022574"/>
    </source>
</evidence>
<dbReference type="InterPro" id="IPR020472">
    <property type="entry name" value="WD40_PAC1"/>
</dbReference>
<evidence type="ECO:0000256" key="2">
    <source>
        <dbReference type="ARBA" id="ARBA00022737"/>
    </source>
</evidence>
<dbReference type="InterPro" id="IPR015943">
    <property type="entry name" value="WD40/YVTN_repeat-like_dom_sf"/>
</dbReference>
<feature type="repeat" description="WD" evidence="3">
    <location>
        <begin position="81"/>
        <end position="122"/>
    </location>
</feature>
<name>A0A9P7E6Y9_9AGAM</name>
<feature type="repeat" description="WD" evidence="3">
    <location>
        <begin position="123"/>
        <end position="164"/>
    </location>
</feature>
<reference evidence="4" key="1">
    <citation type="journal article" date="2020" name="New Phytol.">
        <title>Comparative genomics reveals dynamic genome evolution in host specialist ectomycorrhizal fungi.</title>
        <authorList>
            <person name="Lofgren L.A."/>
            <person name="Nguyen N.H."/>
            <person name="Vilgalys R."/>
            <person name="Ruytinx J."/>
            <person name="Liao H.L."/>
            <person name="Branco S."/>
            <person name="Kuo A."/>
            <person name="LaButti K."/>
            <person name="Lipzen A."/>
            <person name="Andreopoulos W."/>
            <person name="Pangilinan J."/>
            <person name="Riley R."/>
            <person name="Hundley H."/>
            <person name="Na H."/>
            <person name="Barry K."/>
            <person name="Grigoriev I.V."/>
            <person name="Stajich J.E."/>
            <person name="Kennedy P.G."/>
        </authorList>
    </citation>
    <scope>NUCLEOTIDE SEQUENCE</scope>
    <source>
        <strain evidence="4">MN1</strain>
    </source>
</reference>
<dbReference type="InterPro" id="IPR001680">
    <property type="entry name" value="WD40_rpt"/>
</dbReference>
<keyword evidence="5" id="KW-1185">Reference proteome</keyword>
<dbReference type="GeneID" id="64637326"/>
<dbReference type="PANTHER" id="PTHR44129">
    <property type="entry name" value="WD REPEAT-CONTAINING PROTEIN POP1"/>
    <property type="match status" value="1"/>
</dbReference>
<dbReference type="Gene3D" id="2.130.10.10">
    <property type="entry name" value="YVTN repeat-like/Quinoprotein amine dehydrogenase"/>
    <property type="match status" value="2"/>
</dbReference>
<feature type="repeat" description="WD" evidence="3">
    <location>
        <begin position="169"/>
        <end position="211"/>
    </location>
</feature>
<dbReference type="InterPro" id="IPR050349">
    <property type="entry name" value="WD_LIS1/nudF_dynein_reg"/>
</dbReference>
<evidence type="ECO:0000313" key="4">
    <source>
        <dbReference type="EMBL" id="KAG1812238.1"/>
    </source>
</evidence>
<comment type="caution">
    <text evidence="4">The sequence shown here is derived from an EMBL/GenBank/DDBJ whole genome shotgun (WGS) entry which is preliminary data.</text>
</comment>
<dbReference type="PROSITE" id="PS50294">
    <property type="entry name" value="WD_REPEATS_REGION"/>
    <property type="match status" value="1"/>
</dbReference>
<dbReference type="SUPFAM" id="SSF50978">
    <property type="entry name" value="WD40 repeat-like"/>
    <property type="match status" value="1"/>
</dbReference>
<dbReference type="EMBL" id="JABBWG010000027">
    <property type="protein sequence ID" value="KAG1812238.1"/>
    <property type="molecule type" value="Genomic_DNA"/>
</dbReference>
<sequence length="373" mass="41659">MNNPESTSMFRPRIQRYYDESPRIEEAEVLPCQIIVLHNRLNVNDVVHIPGGQRIIAGSNDGSIRQWDLENGSEIGDRWQVEGTYMSVTSIALSPNGITLASGYEDGTVRLLDVGTWKVIVKWTGHTKKVRSMCWSPDGERVVSGSDDGTARVWYSQSGEPVLGLNPMINAEYNTVWAVAYSPDGTKIAAGGQEKNALKIWDARTGELLSTVEFQEERPYIILDDDDSQSGCIGQPVLTLVWTLDGKKLISGFQCGWIRIFDTATWQEIAIINLDRHHVGRVALFRNDRLLASATWSDVRLWNLDTNLPVGPRLMHSHDPDCMAFSDDGKLVVGAGECVSVWDTHAIVKEAGLEDLMTIPDSFLDFRRTLRDL</sequence>
<keyword evidence="1 3" id="KW-0853">WD repeat</keyword>
<dbReference type="SMART" id="SM00320">
    <property type="entry name" value="WD40"/>
    <property type="match status" value="7"/>
</dbReference>
<accession>A0A9P7E6Y9</accession>
<dbReference type="InterPro" id="IPR036322">
    <property type="entry name" value="WD40_repeat_dom_sf"/>
</dbReference>
<dbReference type="OrthoDB" id="10251741at2759"/>
<dbReference type="Pfam" id="PF00400">
    <property type="entry name" value="WD40"/>
    <property type="match status" value="4"/>
</dbReference>
<dbReference type="AlphaFoldDB" id="A0A9P7E6Y9"/>